<dbReference type="InterPro" id="IPR057568">
    <property type="entry name" value="CortBP2_NAV1-like_AAA_lid"/>
</dbReference>
<feature type="compositionally biased region" description="Gly residues" evidence="3">
    <location>
        <begin position="733"/>
        <end position="749"/>
    </location>
</feature>
<evidence type="ECO:0000313" key="5">
    <source>
        <dbReference type="EMBL" id="KAF7415284.1"/>
    </source>
</evidence>
<feature type="compositionally biased region" description="Gly residues" evidence="3">
    <location>
        <begin position="1155"/>
        <end position="1166"/>
    </location>
</feature>
<proteinExistence type="inferred from homology"/>
<feature type="compositionally biased region" description="Low complexity" evidence="3">
    <location>
        <begin position="90"/>
        <end position="110"/>
    </location>
</feature>
<feature type="compositionally biased region" description="Polar residues" evidence="3">
    <location>
        <begin position="165"/>
        <end position="182"/>
    </location>
</feature>
<feature type="compositionally biased region" description="Acidic residues" evidence="3">
    <location>
        <begin position="506"/>
        <end position="538"/>
    </location>
</feature>
<feature type="compositionally biased region" description="Polar residues" evidence="3">
    <location>
        <begin position="2479"/>
        <end position="2490"/>
    </location>
</feature>
<feature type="compositionally biased region" description="Low complexity" evidence="3">
    <location>
        <begin position="478"/>
        <end position="488"/>
    </location>
</feature>
<feature type="compositionally biased region" description="Basic and acidic residues" evidence="3">
    <location>
        <begin position="1636"/>
        <end position="1645"/>
    </location>
</feature>
<feature type="region of interest" description="Disordered" evidence="3">
    <location>
        <begin position="1974"/>
        <end position="2096"/>
    </location>
</feature>
<feature type="compositionally biased region" description="Low complexity" evidence="3">
    <location>
        <begin position="1990"/>
        <end position="2017"/>
    </location>
</feature>
<feature type="compositionally biased region" description="Polar residues" evidence="3">
    <location>
        <begin position="249"/>
        <end position="262"/>
    </location>
</feature>
<feature type="compositionally biased region" description="Low complexity" evidence="3">
    <location>
        <begin position="676"/>
        <end position="695"/>
    </location>
</feature>
<feature type="compositionally biased region" description="Polar residues" evidence="3">
    <location>
        <begin position="3080"/>
        <end position="3095"/>
    </location>
</feature>
<feature type="compositionally biased region" description="Polar residues" evidence="3">
    <location>
        <begin position="1220"/>
        <end position="1256"/>
    </location>
</feature>
<feature type="compositionally biased region" description="Low complexity" evidence="3">
    <location>
        <begin position="2624"/>
        <end position="2635"/>
    </location>
</feature>
<dbReference type="SUPFAM" id="SSF52540">
    <property type="entry name" value="P-loop containing nucleoside triphosphate hydrolases"/>
    <property type="match status" value="1"/>
</dbReference>
<feature type="compositionally biased region" description="Low complexity" evidence="3">
    <location>
        <begin position="2572"/>
        <end position="2585"/>
    </location>
</feature>
<dbReference type="InterPro" id="IPR039041">
    <property type="entry name" value="Nav/unc-53"/>
</dbReference>
<dbReference type="InterPro" id="IPR027417">
    <property type="entry name" value="P-loop_NTPase"/>
</dbReference>
<feature type="region of interest" description="Disordered" evidence="3">
    <location>
        <begin position="2622"/>
        <end position="2643"/>
    </location>
</feature>
<feature type="compositionally biased region" description="Polar residues" evidence="3">
    <location>
        <begin position="546"/>
        <end position="557"/>
    </location>
</feature>
<dbReference type="GO" id="GO:0022008">
    <property type="term" value="P:neurogenesis"/>
    <property type="evidence" value="ECO:0007669"/>
    <property type="project" value="InterPro"/>
</dbReference>
<feature type="compositionally biased region" description="Polar residues" evidence="3">
    <location>
        <begin position="1185"/>
        <end position="1208"/>
    </location>
</feature>
<organism evidence="5 6">
    <name type="scientific">Vespula germanica</name>
    <name type="common">German yellow jacket</name>
    <name type="synonym">Paravespula germanica</name>
    <dbReference type="NCBI Taxonomy" id="30212"/>
    <lineage>
        <taxon>Eukaryota</taxon>
        <taxon>Metazoa</taxon>
        <taxon>Ecdysozoa</taxon>
        <taxon>Arthropoda</taxon>
        <taxon>Hexapoda</taxon>
        <taxon>Insecta</taxon>
        <taxon>Pterygota</taxon>
        <taxon>Neoptera</taxon>
        <taxon>Endopterygota</taxon>
        <taxon>Hymenoptera</taxon>
        <taxon>Apocrita</taxon>
        <taxon>Aculeata</taxon>
        <taxon>Vespoidea</taxon>
        <taxon>Vespidae</taxon>
        <taxon>Vespinae</taxon>
        <taxon>Vespula</taxon>
    </lineage>
</organism>
<comment type="caution">
    <text evidence="5">The sequence shown here is derived from an EMBL/GenBank/DDBJ whole genome shotgun (WGS) entry which is preliminary data.</text>
</comment>
<feature type="compositionally biased region" description="Polar residues" evidence="3">
    <location>
        <begin position="3115"/>
        <end position="3132"/>
    </location>
</feature>
<feature type="region of interest" description="Disordered" evidence="3">
    <location>
        <begin position="3115"/>
        <end position="3155"/>
    </location>
</feature>
<dbReference type="FunFam" id="3.40.50.300:FF:001111">
    <property type="entry name" value="neuron navigator 2 isoform X3"/>
    <property type="match status" value="1"/>
</dbReference>
<comment type="similarity">
    <text evidence="1">Belongs to the Nav/unc-53 family.</text>
</comment>
<feature type="compositionally biased region" description="Basic and acidic residues" evidence="3">
    <location>
        <begin position="1800"/>
        <end position="1824"/>
    </location>
</feature>
<evidence type="ECO:0000259" key="4">
    <source>
        <dbReference type="SMART" id="SM00382"/>
    </source>
</evidence>
<feature type="compositionally biased region" description="Polar residues" evidence="3">
    <location>
        <begin position="115"/>
        <end position="133"/>
    </location>
</feature>
<feature type="compositionally biased region" description="Basic and acidic residues" evidence="3">
    <location>
        <begin position="558"/>
        <end position="577"/>
    </location>
</feature>
<evidence type="ECO:0000256" key="2">
    <source>
        <dbReference type="ARBA" id="ARBA00023054"/>
    </source>
</evidence>
<feature type="compositionally biased region" description="Basic and acidic residues" evidence="3">
    <location>
        <begin position="1097"/>
        <end position="1113"/>
    </location>
</feature>
<feature type="region of interest" description="Disordered" evidence="3">
    <location>
        <begin position="728"/>
        <end position="752"/>
    </location>
</feature>
<feature type="region of interest" description="Disordered" evidence="3">
    <location>
        <begin position="1"/>
        <end position="380"/>
    </location>
</feature>
<feature type="compositionally biased region" description="Polar residues" evidence="3">
    <location>
        <begin position="320"/>
        <end position="372"/>
    </location>
</feature>
<feature type="region of interest" description="Disordered" evidence="3">
    <location>
        <begin position="2572"/>
        <end position="2591"/>
    </location>
</feature>
<feature type="compositionally biased region" description="Low complexity" evidence="3">
    <location>
        <begin position="204"/>
        <end position="219"/>
    </location>
</feature>
<feature type="compositionally biased region" description="Basic and acidic residues" evidence="3">
    <location>
        <begin position="183"/>
        <end position="201"/>
    </location>
</feature>
<gene>
    <name evidence="5" type="ORF">HZH68_003773</name>
</gene>
<evidence type="ECO:0000256" key="3">
    <source>
        <dbReference type="SAM" id="MobiDB-lite"/>
    </source>
</evidence>
<keyword evidence="6" id="KW-1185">Reference proteome</keyword>
<feature type="region of interest" description="Disordered" evidence="3">
    <location>
        <begin position="420"/>
        <end position="439"/>
    </location>
</feature>
<feature type="region of interest" description="Disordered" evidence="3">
    <location>
        <begin position="2435"/>
        <end position="2512"/>
    </location>
</feature>
<feature type="region of interest" description="Disordered" evidence="3">
    <location>
        <begin position="1589"/>
        <end position="1645"/>
    </location>
</feature>
<dbReference type="InterPro" id="IPR057126">
    <property type="entry name" value="NAV1-like_ubiquitin-like"/>
</dbReference>
<feature type="region of interest" description="Disordered" evidence="3">
    <location>
        <begin position="1451"/>
        <end position="1474"/>
    </location>
</feature>
<reference evidence="5" key="1">
    <citation type="journal article" date="2020" name="G3 (Bethesda)">
        <title>High-Quality Assemblies for Three Invasive Social Wasps from the &lt;i&gt;Vespula&lt;/i&gt; Genus.</title>
        <authorList>
            <person name="Harrop T.W.R."/>
            <person name="Guhlin J."/>
            <person name="McLaughlin G.M."/>
            <person name="Permina E."/>
            <person name="Stockwell P."/>
            <person name="Gilligan J."/>
            <person name="Le Lec M.F."/>
            <person name="Gruber M.A.M."/>
            <person name="Quinn O."/>
            <person name="Lovegrove M."/>
            <person name="Duncan E.J."/>
            <person name="Remnant E.J."/>
            <person name="Van Eeckhoven J."/>
            <person name="Graham B."/>
            <person name="Knapp R.A."/>
            <person name="Langford K.W."/>
            <person name="Kronenberg Z."/>
            <person name="Press M.O."/>
            <person name="Eacker S.M."/>
            <person name="Wilson-Rankin E.E."/>
            <person name="Purcell J."/>
            <person name="Lester P.J."/>
            <person name="Dearden P.K."/>
        </authorList>
    </citation>
    <scope>NUCLEOTIDE SEQUENCE</scope>
    <source>
        <strain evidence="5">Linc-1</strain>
    </source>
</reference>
<name>A0A834NPW9_VESGE</name>
<feature type="region of interest" description="Disordered" evidence="3">
    <location>
        <begin position="1383"/>
        <end position="1409"/>
    </location>
</feature>
<dbReference type="PANTHER" id="PTHR12784">
    <property type="entry name" value="STEERIN"/>
    <property type="match status" value="1"/>
</dbReference>
<feature type="compositionally biased region" description="Gly residues" evidence="3">
    <location>
        <begin position="2381"/>
        <end position="2391"/>
    </location>
</feature>
<sequence>MGNSGSSGNGRKARSLPNSPEAHRLPSPYNKQSGVGGGAGVGPGGATSIPLPATVAATRRCPPDKVRPAPAPTHQSPLGGLKQGNGGVGSASSSRSTSPSQQQTPQTGLSFIPQPRSQNANRQGTGGTPSPRTSAVGRPSGIRTTTTAAAAAAAAATTTTTTTTQACPYSGSGSTTAQNKNSVLDKFKLFNNKDKNQERGKATSGVSKRTSSSSGFSSARSEHSDSSTSLCDQGRIQVEPPKSRALKSKLQSSKQTAKQASPKTVRKEQNKTQSSKIARTKGSIPEKLTGYTNLPLDDVKKEGGRIANVCAKLPADKKSSNLQDLLKNHTSTQSQKGNNTTATTPAKHISQQESKNISNTSRNELATKQTTPRPKMDLPGKITDPKVHLQALKVPPNGVNKDVLLQKSLLSNANGIISRTEQEDANVPNARNNPSPFDRHTQCMNQANMPYERAVEKDVNVDVDVGESNAVPNRKQDSSISDNSSGTSPWKAQNATREEERIPTDSPEEEEEEEEEEDETEASAVAGEEEGEEEEEEEEVKRNGLPASNVSKPSSSRDGPRTRSTSEGKDSRIKEDSTNAEPATNQVQSANVHMFPGKQILGGPFQGPTLSVTGPGSNIPKPTALVKGTSKPPKENNGPSVPTPTKPKSDILHRAKLDPNTVAMVSPMPSISDLMSESSHSNSNSTGQSNSSDSSVIYRPSSESGSEIKTIPNRKIDTTFEQMEKVLSEGSTCGSGSGGGGGGSGGGGSLADDEAEMTVKPMQPLLRGYTPGARALQTLPSRTTARQYTILHSSSHHHVSHDYADIDIASGYLSDGEVLRGGGMSVGSRTLSDLCDGYMSEGGASLYARRINPAYGHDRERYVGGSRRELSGVKELVSSRRVQKRPSANAVRSDGAGGGCIVAGTVGGGSLVGGAGALLGACSGGTDALAELTIEELASIPAGNHTSANHTGHSTHHKVSEPPTSATSLFPLPSSSFPRAGASCRSISYHRDATSTDDPQKSSTPFYRYVIFAKVPGGGGVIVGGGGNSATPQGAQQSNNLVYRVVSSRHPGSGHHPHTKKSDSSQQTESSAFKHQQQQQGSNGSSNSSSNSQQWRKYIEAGAARDRERDKEGAPPSPSPSRRSQDKHRKQTMAEYANGEKTQKVSSGTSTGNSSSGGGGGSGGGSSNKVRGVPQSFGYVKRHSAGTSPSPNGVQNGSKDAATRTAQVSAVPRTKVKVSGGTQTCTTELQANSSSSNQGHHYKSYSLTGPSASQLSQSVRDRLMLGSQSLPKPGSPEFTALFAAAHHRERGTGAGPVSASFSPRVLKPSDGSLSDTCSNYAAPDLPGYYTPNSPYATSWMRHSNTYTPSGRSQGMGLCEADSVESLGSHRASLTHARLLMHQRDSTGSPAPPRLNRSNSIRSTKSEKMYPSMLARGSGTSSSVGEEAGIGIGIGVGVEPYYSVPVGSAGCTGQHWSQPTSPTPTHTSRQPPNLYQHVHKDDDMISKEDNLLSTVFHFSTRLLRIPSVDGEQSLQLGGRKTGTRIEKATKRAAGRPREGSLTDQSTIDQRRRGFGGNYEKDFTRGLSNDLDPSTMDLKVCSRQVHDGYATIRSRGRSRPRPITTDSEEGGTVADGGGDRYASGSRTDRISGTNFTDDEVRRASRERSDLRRKDDWSCVGRNDGKTILETYGTLRIASKKNDTRRTGETALKTFRKVSQERETLAGRNDGARKEPRNVRRSRSCVIVDEKRCNVKNNNEGFVVDKAEKQGIDRDRAEEKRTLRTFSPVDDRSARRVIVARPNALPRSKIVQSGTKRSVVGTVDRKPESRPPRGDFGRMGLLDKDTEGSEPIYALPNSASTSRSRRDRRAVVVDGNYVQSGDLYRTTVKYIEDVNKNIAGIDKSYKISDESSRSSYGVIDEIAKGETLCLSDDLCGYLRNRGGMVPMPPISPNFGENLAERFVEKHESNDEPFLYERRIEIAKSIRRSSSSSAAAAAAAAAAGTRRKVPPSPSVRSSSLSSTSRHSTGSTTTSSTKSTDSLHAIDESTNEKAHLLGERNPSESASDGIESRDELSSNDDDRFFEISRCPPCRNTLPPLDAAGDPEKRKNPFNPLDRNGTGLSNFHARDDVLPANFDENKYGTLPYRRSKERTNGRSLHKSTEDVLDRTFREKVEPSFRGCSSSIDVSDGSSLTRDTLYQIDATDVILRGQLERSRLNLSAGDTFSTTIFAVNARTRHDSFKLDPRNEDESEKYRHALFATLPRRGSVSRDQVSNDSPRRLSGNVTLLEPLYEHAVSDPVKPRSTDNVIPWWELATRKYRHRSCPSLQAHVVSAFEQSLSNMTQRLQQLTATAEKKDSELQELRETIERLRKQSAEAGLNNGPGGSGNNNGRRHTLGDSDSGNTGCTGGGNGGHHQGASMARQLSADSVTSLNSLSSACSASSSHQKKKGWLRSSFSKAFSRSRKNRHGSVSDAEDCKDGASGELSVPNSPRLPTASKHESARNQSAGRSNGQKSPEPENPLTGSKSSSALYKKEDEDVDELKKQLREKDLVLTDIRLEALSSAHQLESLKDTVIKMRNEMLNLKQNNERLQRLVTSKSLTSSQSSLPSDPDRRFSMTEVASSVAALSNGDSSSTADQLEDLNVPEHSVVPSSATSATSGEPSLDHDTDGKRINVAVYLGSEKNFNYNLISGNNSDSGVIGEPPHCVIANVCISNKTSWDALDSIVRRCFKEYVSRVDPVTNLGLGVDCVAAYHLGEASRCTTDSQHPELLPCGYLIGHVKTIYLVLSGYSWLAIDTLIPRSIVQRLISLLTEHRRVILCGPSGTGKSYLAGKLAHALVDADTDSKDAAAVATFIVDHKSSKELKQYLAHIAERCDSNAADELPRVIILENLQHAASLGELFSGLLGTRHSSCPAIIGTMSQATCSTTNLQLHHNFRWVLCANHMEPVKGFLGRYLRRKLLEHELRESGGTRNAEMAAVVEWLPRVWLHLNKFLETHSSSDVTIGPRLFLSCPMEVAGSQVWFTDLWNYSVIPYLVEAVREGLTLYGRRASGSGNGESTWEDPAQFITSSYPWISTHAVHDGSDALLRLRPEDVGYDVVTSGHTSGVGASSVKSLGSTHSDTEGDPLLNMLMRLQEAANYSSPHSNDSDSVTSLDSSHTRHSEDLSSSTSSSRGVESAL</sequence>
<dbReference type="Pfam" id="PF23092">
    <property type="entry name" value="Ubiquitin_6"/>
    <property type="match status" value="1"/>
</dbReference>
<feature type="region of interest" description="Disordered" evidence="3">
    <location>
        <begin position="2350"/>
        <end position="2401"/>
    </location>
</feature>
<feature type="region of interest" description="Disordered" evidence="3">
    <location>
        <begin position="467"/>
        <end position="715"/>
    </location>
</feature>
<dbReference type="Proteomes" id="UP000617340">
    <property type="component" value="Unassembled WGS sequence"/>
</dbReference>
<feature type="compositionally biased region" description="Basic and acidic residues" evidence="3">
    <location>
        <begin position="2045"/>
        <end position="2061"/>
    </location>
</feature>
<feature type="region of interest" description="Disordered" evidence="3">
    <location>
        <begin position="3080"/>
        <end position="3101"/>
    </location>
</feature>
<feature type="compositionally biased region" description="Polar residues" evidence="3">
    <location>
        <begin position="579"/>
        <end position="591"/>
    </location>
</feature>
<feature type="compositionally biased region" description="Low complexity" evidence="3">
    <location>
        <begin position="1076"/>
        <end position="1094"/>
    </location>
</feature>
<feature type="region of interest" description="Disordered" evidence="3">
    <location>
        <begin position="944"/>
        <end position="973"/>
    </location>
</feature>
<feature type="compositionally biased region" description="Basic and acidic residues" evidence="3">
    <location>
        <begin position="647"/>
        <end position="657"/>
    </location>
</feature>
<feature type="region of interest" description="Disordered" evidence="3">
    <location>
        <begin position="1047"/>
        <end position="1256"/>
    </location>
</feature>
<evidence type="ECO:0000256" key="1">
    <source>
        <dbReference type="ARBA" id="ARBA00006255"/>
    </source>
</evidence>
<accession>A0A834NPW9</accession>
<feature type="compositionally biased region" description="Low complexity" evidence="3">
    <location>
        <begin position="962"/>
        <end position="973"/>
    </location>
</feature>
<feature type="compositionally biased region" description="Polar residues" evidence="3">
    <location>
        <begin position="1064"/>
        <end position="1075"/>
    </location>
</feature>
<evidence type="ECO:0000313" key="6">
    <source>
        <dbReference type="Proteomes" id="UP000617340"/>
    </source>
</evidence>
<feature type="domain" description="AAA+ ATPase" evidence="4">
    <location>
        <begin position="2789"/>
        <end position="2943"/>
    </location>
</feature>
<dbReference type="SMART" id="SM00382">
    <property type="entry name" value="AAA"/>
    <property type="match status" value="1"/>
</dbReference>
<dbReference type="InterPro" id="IPR003593">
    <property type="entry name" value="AAA+_ATPase"/>
</dbReference>
<feature type="compositionally biased region" description="Basic and acidic residues" evidence="3">
    <location>
        <begin position="2019"/>
        <end position="2037"/>
    </location>
</feature>
<feature type="region of interest" description="Disordered" evidence="3">
    <location>
        <begin position="1788"/>
        <end position="1844"/>
    </location>
</feature>
<feature type="compositionally biased region" description="Low complexity" evidence="3">
    <location>
        <begin position="1453"/>
        <end position="1471"/>
    </location>
</feature>
<feature type="compositionally biased region" description="Low complexity" evidence="3">
    <location>
        <begin position="144"/>
        <end position="164"/>
    </location>
</feature>
<keyword evidence="2" id="KW-0175">Coiled coil</keyword>
<feature type="compositionally biased region" description="Gly residues" evidence="3">
    <location>
        <begin position="34"/>
        <end position="45"/>
    </location>
</feature>
<dbReference type="EMBL" id="JACSDZ010000002">
    <property type="protein sequence ID" value="KAF7415284.1"/>
    <property type="molecule type" value="Genomic_DNA"/>
</dbReference>
<dbReference type="Pfam" id="PF25408">
    <property type="entry name" value="AAA_lid_NAV1"/>
    <property type="match status" value="1"/>
</dbReference>
<dbReference type="PANTHER" id="PTHR12784:SF28">
    <property type="entry name" value="PROTEIN SICKIE"/>
    <property type="match status" value="1"/>
</dbReference>
<protein>
    <recommendedName>
        <fullName evidence="4">AAA+ ATPase domain-containing protein</fullName>
    </recommendedName>
</protein>